<dbReference type="Proteomes" id="UP000003490">
    <property type="component" value="Unassembled WGS sequence"/>
</dbReference>
<name>A7VY82_9FIRM</name>
<feature type="transmembrane region" description="Helical" evidence="1">
    <location>
        <begin position="86"/>
        <end position="106"/>
    </location>
</feature>
<keyword evidence="1" id="KW-1133">Transmembrane helix</keyword>
<gene>
    <name evidence="2" type="ORF">CLOLEP_03560</name>
</gene>
<protein>
    <submittedName>
        <fullName evidence="2">Uncharacterized protein</fullName>
    </submittedName>
</protein>
<comment type="caution">
    <text evidence="2">The sequence shown here is derived from an EMBL/GenBank/DDBJ whole genome shotgun (WGS) entry which is preliminary data.</text>
</comment>
<keyword evidence="1" id="KW-0472">Membrane</keyword>
<organism evidence="2 3">
    <name type="scientific">[Clostridium] leptum DSM 753</name>
    <dbReference type="NCBI Taxonomy" id="428125"/>
    <lineage>
        <taxon>Bacteria</taxon>
        <taxon>Bacillati</taxon>
        <taxon>Bacillota</taxon>
        <taxon>Clostridia</taxon>
        <taxon>Eubacteriales</taxon>
        <taxon>Oscillospiraceae</taxon>
        <taxon>Oscillospiraceae incertae sedis</taxon>
    </lineage>
</organism>
<evidence type="ECO:0000313" key="2">
    <source>
        <dbReference type="EMBL" id="EDO59510.1"/>
    </source>
</evidence>
<dbReference type="AlphaFoldDB" id="A7VY82"/>
<accession>A7VY82</accession>
<evidence type="ECO:0000256" key="1">
    <source>
        <dbReference type="SAM" id="Phobius"/>
    </source>
</evidence>
<dbReference type="EMBL" id="ABCB02000021">
    <property type="protein sequence ID" value="EDO59510.1"/>
    <property type="molecule type" value="Genomic_DNA"/>
</dbReference>
<evidence type="ECO:0000313" key="3">
    <source>
        <dbReference type="Proteomes" id="UP000003490"/>
    </source>
</evidence>
<reference evidence="2 3" key="1">
    <citation type="submission" date="2007-08" db="EMBL/GenBank/DDBJ databases">
        <title>Draft genome sequence of Clostridium leptum (DSM 753).</title>
        <authorList>
            <person name="Sudarsanam P."/>
            <person name="Ley R."/>
            <person name="Guruge J."/>
            <person name="Turnbaugh P.J."/>
            <person name="Mahowald M."/>
            <person name="Liep D."/>
            <person name="Gordon J."/>
        </authorList>
    </citation>
    <scope>NUCLEOTIDE SEQUENCE [LARGE SCALE GENOMIC DNA]</scope>
    <source>
        <strain evidence="2 3">DSM 753</strain>
    </source>
</reference>
<sequence>MYDFFIYLLQFTEHICYNISRTNDPQINVLQGENAMNYILGAFLLGTSAYCWKKFHGKDQESLWIQILCALMGIFSFLTAAPVNFFMGAVMIVLALLGAGCCYFQCRRSAQKRKKRSLAFSPAKIKKAAAYPKHEVRSLGKAV</sequence>
<feature type="transmembrane region" description="Helical" evidence="1">
    <location>
        <begin position="63"/>
        <end position="80"/>
    </location>
</feature>
<dbReference type="HOGENOM" id="CLU_1802755_0_0_9"/>
<proteinExistence type="predicted"/>
<reference evidence="2 3" key="2">
    <citation type="submission" date="2007-08" db="EMBL/GenBank/DDBJ databases">
        <authorList>
            <person name="Fulton L."/>
            <person name="Clifton S."/>
            <person name="Fulton B."/>
            <person name="Xu J."/>
            <person name="Minx P."/>
            <person name="Pepin K.H."/>
            <person name="Johnson M."/>
            <person name="Thiruvilangam P."/>
            <person name="Bhonagiri V."/>
            <person name="Nash W.E."/>
            <person name="Wang C."/>
            <person name="Mardis E.R."/>
            <person name="Wilson R.K."/>
        </authorList>
    </citation>
    <scope>NUCLEOTIDE SEQUENCE [LARGE SCALE GENOMIC DNA]</scope>
    <source>
        <strain evidence="2 3">DSM 753</strain>
    </source>
</reference>
<keyword evidence="1" id="KW-0812">Transmembrane</keyword>